<proteinExistence type="predicted"/>
<feature type="compositionally biased region" description="Polar residues" evidence="1">
    <location>
        <begin position="75"/>
        <end position="93"/>
    </location>
</feature>
<name>A0A1E1JYI2_9HELO</name>
<evidence type="ECO:0000313" key="3">
    <source>
        <dbReference type="Proteomes" id="UP000178912"/>
    </source>
</evidence>
<evidence type="ECO:0000256" key="1">
    <source>
        <dbReference type="SAM" id="MobiDB-lite"/>
    </source>
</evidence>
<organism evidence="2 3">
    <name type="scientific">Rhynchosporium agropyri</name>
    <dbReference type="NCBI Taxonomy" id="914238"/>
    <lineage>
        <taxon>Eukaryota</taxon>
        <taxon>Fungi</taxon>
        <taxon>Dikarya</taxon>
        <taxon>Ascomycota</taxon>
        <taxon>Pezizomycotina</taxon>
        <taxon>Leotiomycetes</taxon>
        <taxon>Helotiales</taxon>
        <taxon>Ploettnerulaceae</taxon>
        <taxon>Rhynchosporium</taxon>
    </lineage>
</organism>
<reference evidence="3" key="1">
    <citation type="submission" date="2016-03" db="EMBL/GenBank/DDBJ databases">
        <authorList>
            <person name="Guldener U."/>
        </authorList>
    </citation>
    <scope>NUCLEOTIDE SEQUENCE [LARGE SCALE GENOMIC DNA]</scope>
    <source>
        <strain evidence="3">04CH-RAC-A.6.1</strain>
    </source>
</reference>
<keyword evidence="3" id="KW-1185">Reference proteome</keyword>
<protein>
    <submittedName>
        <fullName evidence="2">Uncharacterized protein</fullName>
    </submittedName>
</protein>
<evidence type="ECO:0000313" key="2">
    <source>
        <dbReference type="EMBL" id="CZS90935.1"/>
    </source>
</evidence>
<sequence length="93" mass="10504">MACISWTVQGVLGLQRRDLIFSPRYSFSICAHQEPHYLAAGFLSLGAWRFTQSNPYISSTSLASHDEESNPRRGLQTSRKQYNANPSHFVSIN</sequence>
<dbReference type="AlphaFoldDB" id="A0A1E1JYI2"/>
<gene>
    <name evidence="2" type="ORF">RAG0_01802</name>
</gene>
<accession>A0A1E1JYI2</accession>
<dbReference type="EMBL" id="FJUX01000006">
    <property type="protein sequence ID" value="CZS90935.1"/>
    <property type="molecule type" value="Genomic_DNA"/>
</dbReference>
<dbReference type="Proteomes" id="UP000178912">
    <property type="component" value="Unassembled WGS sequence"/>
</dbReference>
<feature type="region of interest" description="Disordered" evidence="1">
    <location>
        <begin position="60"/>
        <end position="93"/>
    </location>
</feature>